<dbReference type="SUPFAM" id="SSF51197">
    <property type="entry name" value="Clavaminate synthase-like"/>
    <property type="match status" value="1"/>
</dbReference>
<reference evidence="2 3" key="1">
    <citation type="submission" date="2019-12" db="EMBL/GenBank/DDBJ databases">
        <authorList>
            <person name="Xu J."/>
        </authorList>
    </citation>
    <scope>NUCLEOTIDE SEQUENCE [LARGE SCALE GENOMIC DNA]</scope>
    <source>
        <strain evidence="2 3">HX-5-24</strain>
    </source>
</reference>
<dbReference type="InterPro" id="IPR007803">
    <property type="entry name" value="Asp/Arg/Pro-Hydrxlase"/>
</dbReference>
<sequence>MKPIQLVASGWDVGPLQGQLDAHPELWDEHRQRTTIYEGPHGDVSDVWCRYNDFGNFTGDMAAFNEPHASVWYPSITKIPAAWSLARKVQRFAKAEKLGGVLLTRIRPGGQVKPHIDSGWHASHYRKFCVSIKADHNQAFCFDDCELRTVDGDVFEFRNDVTHWVPNQSARERISLIVCVR</sequence>
<evidence type="ECO:0000259" key="1">
    <source>
        <dbReference type="Pfam" id="PF05118"/>
    </source>
</evidence>
<protein>
    <recommendedName>
        <fullName evidence="1">Aspartyl/asparaginy/proline hydroxylase domain-containing protein</fullName>
    </recommendedName>
</protein>
<dbReference type="RefSeq" id="WP_156640775.1">
    <property type="nucleotide sequence ID" value="NZ_WOXT01000001.1"/>
</dbReference>
<dbReference type="InterPro" id="IPR027443">
    <property type="entry name" value="IPNS-like_sf"/>
</dbReference>
<proteinExistence type="predicted"/>
<organism evidence="2 3">
    <name type="scientific">Noviluteimonas gilva</name>
    <dbReference type="NCBI Taxonomy" id="2682097"/>
    <lineage>
        <taxon>Bacteria</taxon>
        <taxon>Pseudomonadati</taxon>
        <taxon>Pseudomonadota</taxon>
        <taxon>Gammaproteobacteria</taxon>
        <taxon>Lysobacterales</taxon>
        <taxon>Lysobacteraceae</taxon>
        <taxon>Noviluteimonas</taxon>
    </lineage>
</organism>
<dbReference type="Pfam" id="PF05118">
    <property type="entry name" value="Asp_Arg_Hydrox"/>
    <property type="match status" value="1"/>
</dbReference>
<evidence type="ECO:0000313" key="3">
    <source>
        <dbReference type="Proteomes" id="UP000479692"/>
    </source>
</evidence>
<name>A0A7C9HRE0_9GAMM</name>
<accession>A0A7C9HRE0</accession>
<gene>
    <name evidence="2" type="ORF">GN331_05145</name>
</gene>
<dbReference type="Proteomes" id="UP000479692">
    <property type="component" value="Unassembled WGS sequence"/>
</dbReference>
<feature type="domain" description="Aspartyl/asparaginy/proline hydroxylase" evidence="1">
    <location>
        <begin position="77"/>
        <end position="179"/>
    </location>
</feature>
<comment type="caution">
    <text evidence="2">The sequence shown here is derived from an EMBL/GenBank/DDBJ whole genome shotgun (WGS) entry which is preliminary data.</text>
</comment>
<dbReference type="AlphaFoldDB" id="A0A7C9HRE0"/>
<dbReference type="Gene3D" id="2.60.120.330">
    <property type="entry name" value="B-lactam Antibiotic, Isopenicillin N Synthase, Chain"/>
    <property type="match status" value="1"/>
</dbReference>
<evidence type="ECO:0000313" key="2">
    <source>
        <dbReference type="EMBL" id="MUV13591.1"/>
    </source>
</evidence>
<keyword evidence="3" id="KW-1185">Reference proteome</keyword>
<dbReference type="EMBL" id="WOXT01000001">
    <property type="protein sequence ID" value="MUV13591.1"/>
    <property type="molecule type" value="Genomic_DNA"/>
</dbReference>